<keyword evidence="4" id="KW-0547">Nucleotide-binding</keyword>
<evidence type="ECO:0000256" key="3">
    <source>
        <dbReference type="ARBA" id="ARBA00022737"/>
    </source>
</evidence>
<dbReference type="Pfam" id="PF00005">
    <property type="entry name" value="ABC_tran"/>
    <property type="match status" value="2"/>
</dbReference>
<dbReference type="InterPro" id="IPR003439">
    <property type="entry name" value="ABC_transporter-like_ATP-bd"/>
</dbReference>
<reference evidence="7 8" key="1">
    <citation type="submission" date="2019-11" db="EMBL/GenBank/DDBJ databases">
        <title>Novel species isolated from a subtropical stream in China.</title>
        <authorList>
            <person name="Lu H."/>
        </authorList>
    </citation>
    <scope>NUCLEOTIDE SEQUENCE [LARGE SCALE GENOMIC DNA]</scope>
    <source>
        <strain evidence="7 8">FT92W</strain>
    </source>
</reference>
<name>A0A7X2IRK4_9BURK</name>
<evidence type="ECO:0000256" key="2">
    <source>
        <dbReference type="ARBA" id="ARBA00022597"/>
    </source>
</evidence>
<dbReference type="PROSITE" id="PS00211">
    <property type="entry name" value="ABC_TRANSPORTER_1"/>
    <property type="match status" value="2"/>
</dbReference>
<evidence type="ECO:0000256" key="5">
    <source>
        <dbReference type="ARBA" id="ARBA00022840"/>
    </source>
</evidence>
<dbReference type="SMART" id="SM00382">
    <property type="entry name" value="AAA"/>
    <property type="match status" value="1"/>
</dbReference>
<proteinExistence type="predicted"/>
<keyword evidence="5 7" id="KW-0067">ATP-binding</keyword>
<comment type="caution">
    <text evidence="7">The sequence shown here is derived from an EMBL/GenBank/DDBJ whole genome shotgun (WGS) entry which is preliminary data.</text>
</comment>
<dbReference type="GO" id="GO:0005524">
    <property type="term" value="F:ATP binding"/>
    <property type="evidence" value="ECO:0007669"/>
    <property type="project" value="UniProtKB-KW"/>
</dbReference>
<dbReference type="PANTHER" id="PTHR43790:SF4">
    <property type="entry name" value="GUANOSINE IMPORT ATP-BINDING PROTEIN NUPO"/>
    <property type="match status" value="1"/>
</dbReference>
<keyword evidence="1" id="KW-0472">Membrane</keyword>
<sequence>MRAIHHHAGPRLELRGISKAYPTVVANDDIDLVVMPGEIHAVLGENGAGKSTLMKMIYGVTQPTAGTMRWEGTDVRVTSPAHARSLGIGMVFQHFSLFDTLTVVENVALSLPGKPDLADLARRISAVSERYGLPVDPARLAYGLSVGERQRVEIIRCLLQNPKLLIMDEPTSVLTPQAVRTLFTTLRQLADEGCSILYISHKLDEIRELCHRATVLRAGKVSGGCIPCDETPASMAHLMIGKELPACQRGGGQSDGEVRLQVTRLSRQSADPFGVALRDVSLEVRAGEIVGIAGVSGNGQQELLAALSGETTCADARTVRICGVAAGRMGPAARRRHGLGFVPEERLGRGAVPRMSLAWNGLLTAHAGGLLRRGMVRLGAMRELAQRCIAAYHVKCGGPDAPANSLSGGNLQKFIVGREIMQQPKLLVLAQPTWGVDVGAAAFIRQSLLDLRSAGTAILVVSEELDELFEISDRIAVIAGGRLSPAEPAQDTSVEQVGLRMSGMWASEEAPALPTAHEDCHAHGHAHCPDEVHHAA</sequence>
<protein>
    <submittedName>
        <fullName evidence="7">ATP-binding cassette domain-containing protein</fullName>
    </submittedName>
</protein>
<gene>
    <name evidence="7" type="ORF">GJ700_23585</name>
</gene>
<feature type="domain" description="ABC transporter" evidence="6">
    <location>
        <begin position="12"/>
        <end position="243"/>
    </location>
</feature>
<dbReference type="GO" id="GO:0016887">
    <property type="term" value="F:ATP hydrolysis activity"/>
    <property type="evidence" value="ECO:0007669"/>
    <property type="project" value="InterPro"/>
</dbReference>
<dbReference type="Proteomes" id="UP000446768">
    <property type="component" value="Unassembled WGS sequence"/>
</dbReference>
<evidence type="ECO:0000256" key="1">
    <source>
        <dbReference type="ARBA" id="ARBA00022475"/>
    </source>
</evidence>
<dbReference type="PROSITE" id="PS50893">
    <property type="entry name" value="ABC_TRANSPORTER_2"/>
    <property type="match status" value="2"/>
</dbReference>
<dbReference type="Gene3D" id="3.40.50.300">
    <property type="entry name" value="P-loop containing nucleotide triphosphate hydrolases"/>
    <property type="match status" value="2"/>
</dbReference>
<organism evidence="7 8">
    <name type="scientific">Pseudoduganella rivuli</name>
    <dbReference type="NCBI Taxonomy" id="2666085"/>
    <lineage>
        <taxon>Bacteria</taxon>
        <taxon>Pseudomonadati</taxon>
        <taxon>Pseudomonadota</taxon>
        <taxon>Betaproteobacteria</taxon>
        <taxon>Burkholderiales</taxon>
        <taxon>Oxalobacteraceae</taxon>
        <taxon>Telluria group</taxon>
        <taxon>Pseudoduganella</taxon>
    </lineage>
</organism>
<keyword evidence="2" id="KW-0813">Transport</keyword>
<dbReference type="InterPro" id="IPR050107">
    <property type="entry name" value="ABC_carbohydrate_import_ATPase"/>
</dbReference>
<accession>A0A7X2IRK4</accession>
<keyword evidence="8" id="KW-1185">Reference proteome</keyword>
<keyword evidence="1" id="KW-1003">Cell membrane</keyword>
<evidence type="ECO:0000313" key="8">
    <source>
        <dbReference type="Proteomes" id="UP000446768"/>
    </source>
</evidence>
<dbReference type="InterPro" id="IPR003593">
    <property type="entry name" value="AAA+_ATPase"/>
</dbReference>
<evidence type="ECO:0000256" key="4">
    <source>
        <dbReference type="ARBA" id="ARBA00022741"/>
    </source>
</evidence>
<keyword evidence="2" id="KW-0762">Sugar transport</keyword>
<evidence type="ECO:0000259" key="6">
    <source>
        <dbReference type="PROSITE" id="PS50893"/>
    </source>
</evidence>
<evidence type="ECO:0000313" key="7">
    <source>
        <dbReference type="EMBL" id="MRV74698.1"/>
    </source>
</evidence>
<feature type="domain" description="ABC transporter" evidence="6">
    <location>
        <begin position="260"/>
        <end position="505"/>
    </location>
</feature>
<dbReference type="CDD" id="cd03215">
    <property type="entry name" value="ABC_Carb_Monos_II"/>
    <property type="match status" value="1"/>
</dbReference>
<dbReference type="InterPro" id="IPR017871">
    <property type="entry name" value="ABC_transporter-like_CS"/>
</dbReference>
<dbReference type="SUPFAM" id="SSF52540">
    <property type="entry name" value="P-loop containing nucleoside triphosphate hydrolases"/>
    <property type="match status" value="2"/>
</dbReference>
<keyword evidence="3" id="KW-0677">Repeat</keyword>
<dbReference type="InterPro" id="IPR027417">
    <property type="entry name" value="P-loop_NTPase"/>
</dbReference>
<dbReference type="AlphaFoldDB" id="A0A7X2IRK4"/>
<dbReference type="PANTHER" id="PTHR43790">
    <property type="entry name" value="CARBOHYDRATE TRANSPORT ATP-BINDING PROTEIN MG119-RELATED"/>
    <property type="match status" value="1"/>
</dbReference>
<dbReference type="CDD" id="cd03216">
    <property type="entry name" value="ABC_Carb_Monos_I"/>
    <property type="match status" value="1"/>
</dbReference>
<dbReference type="EMBL" id="WKJJ01000016">
    <property type="protein sequence ID" value="MRV74698.1"/>
    <property type="molecule type" value="Genomic_DNA"/>
</dbReference>